<dbReference type="GO" id="GO:0003676">
    <property type="term" value="F:nucleic acid binding"/>
    <property type="evidence" value="ECO:0007669"/>
    <property type="project" value="InterPro"/>
</dbReference>
<dbReference type="PANTHER" id="PTHR13620:SF121">
    <property type="entry name" value="EMB|CAB82946.1-RELATED"/>
    <property type="match status" value="1"/>
</dbReference>
<feature type="region of interest" description="Disordered" evidence="3">
    <location>
        <begin position="218"/>
        <end position="274"/>
    </location>
</feature>
<evidence type="ECO:0000256" key="1">
    <source>
        <dbReference type="ARBA" id="ARBA00022722"/>
    </source>
</evidence>
<dbReference type="EMBL" id="PSQE01000001">
    <property type="protein sequence ID" value="RHN81011.1"/>
    <property type="molecule type" value="Genomic_DNA"/>
</dbReference>
<dbReference type="OrthoDB" id="446462at2759"/>
<evidence type="ECO:0000313" key="4">
    <source>
        <dbReference type="EMBL" id="RHN81011.1"/>
    </source>
</evidence>
<reference evidence="5" key="1">
    <citation type="journal article" date="2018" name="Nat. Plants">
        <title>Whole-genome landscape of Medicago truncatula symbiotic genes.</title>
        <authorList>
            <person name="Pecrix Y."/>
            <person name="Staton S.E."/>
            <person name="Sallet E."/>
            <person name="Lelandais-Briere C."/>
            <person name="Moreau S."/>
            <person name="Carrere S."/>
            <person name="Blein T."/>
            <person name="Jardinaud M.F."/>
            <person name="Latrasse D."/>
            <person name="Zouine M."/>
            <person name="Zahm M."/>
            <person name="Kreplak J."/>
            <person name="Mayjonade B."/>
            <person name="Satge C."/>
            <person name="Perez M."/>
            <person name="Cauet S."/>
            <person name="Marande W."/>
            <person name="Chantry-Darmon C."/>
            <person name="Lopez-Roques C."/>
            <person name="Bouchez O."/>
            <person name="Berard A."/>
            <person name="Debelle F."/>
            <person name="Munos S."/>
            <person name="Bendahmane A."/>
            <person name="Berges H."/>
            <person name="Niebel A."/>
            <person name="Buitink J."/>
            <person name="Frugier F."/>
            <person name="Benhamed M."/>
            <person name="Crespi M."/>
            <person name="Gouzy J."/>
            <person name="Gamas P."/>
        </authorList>
    </citation>
    <scope>NUCLEOTIDE SEQUENCE [LARGE SCALE GENOMIC DNA]</scope>
    <source>
        <strain evidence="5">cv. Jemalong A17</strain>
    </source>
</reference>
<sequence>MGYVGSFELNGVHIKTRATSDEQKIENHIRSFLHRSNNHRTKVIGLDAEWLLLHGTEPGTVTKSKCATLQFCDGHSCLIIHLNGFNCFESWAYDSVHKSLLNFLRLPNVTFVGVGIKENLAKLEKQYGFGCRNAVELGPFAASVMKRPHLSFCGVDELAFVVCKLDLRKYRPLKTVYDWGCLSKELAKLATVNVYSYYKIGSKLLQCDVAGGRNAANGSSQAVARKRNKNKKVVNGTSQTGARKKSKDKEKKDVSGNSQAVARKRKRKGNGEKD</sequence>
<protein>
    <submittedName>
        <fullName evidence="4">Putative ribonuclease H-like domain-containing protein</fullName>
    </submittedName>
</protein>
<comment type="caution">
    <text evidence="4">The sequence shown here is derived from an EMBL/GenBank/DDBJ whole genome shotgun (WGS) entry which is preliminary data.</text>
</comment>
<proteinExistence type="predicted"/>
<evidence type="ECO:0000256" key="3">
    <source>
        <dbReference type="SAM" id="MobiDB-lite"/>
    </source>
</evidence>
<dbReference type="InterPro" id="IPR012337">
    <property type="entry name" value="RNaseH-like_sf"/>
</dbReference>
<dbReference type="PANTHER" id="PTHR13620">
    <property type="entry name" value="3-5 EXONUCLEASE"/>
    <property type="match status" value="1"/>
</dbReference>
<dbReference type="InterPro" id="IPR036397">
    <property type="entry name" value="RNaseH_sf"/>
</dbReference>
<dbReference type="AlphaFoldDB" id="A0A396JW39"/>
<accession>A0A396JW39</accession>
<organism evidence="4 5">
    <name type="scientific">Medicago truncatula</name>
    <name type="common">Barrel medic</name>
    <name type="synonym">Medicago tribuloides</name>
    <dbReference type="NCBI Taxonomy" id="3880"/>
    <lineage>
        <taxon>Eukaryota</taxon>
        <taxon>Viridiplantae</taxon>
        <taxon>Streptophyta</taxon>
        <taxon>Embryophyta</taxon>
        <taxon>Tracheophyta</taxon>
        <taxon>Spermatophyta</taxon>
        <taxon>Magnoliopsida</taxon>
        <taxon>eudicotyledons</taxon>
        <taxon>Gunneridae</taxon>
        <taxon>Pentapetalae</taxon>
        <taxon>rosids</taxon>
        <taxon>fabids</taxon>
        <taxon>Fabales</taxon>
        <taxon>Fabaceae</taxon>
        <taxon>Papilionoideae</taxon>
        <taxon>50 kb inversion clade</taxon>
        <taxon>NPAAA clade</taxon>
        <taxon>Hologalegina</taxon>
        <taxon>IRL clade</taxon>
        <taxon>Trifolieae</taxon>
        <taxon>Medicago</taxon>
    </lineage>
</organism>
<dbReference type="Proteomes" id="UP000265566">
    <property type="component" value="Chromosome 1"/>
</dbReference>
<dbReference type="InterPro" id="IPR051132">
    <property type="entry name" value="3-5_Exonuclease_domain"/>
</dbReference>
<gene>
    <name evidence="4" type="ORF">MtrunA17_Chr1g0194421</name>
</gene>
<dbReference type="GO" id="GO:0008408">
    <property type="term" value="F:3'-5' exonuclease activity"/>
    <property type="evidence" value="ECO:0007669"/>
    <property type="project" value="UniProtKB-ARBA"/>
</dbReference>
<dbReference type="SUPFAM" id="SSF53098">
    <property type="entry name" value="Ribonuclease H-like"/>
    <property type="match status" value="1"/>
</dbReference>
<evidence type="ECO:0000256" key="2">
    <source>
        <dbReference type="ARBA" id="ARBA00022801"/>
    </source>
</evidence>
<name>A0A396JW39_MEDTR</name>
<keyword evidence="2" id="KW-0378">Hydrolase</keyword>
<dbReference type="Gramene" id="rna5000">
    <property type="protein sequence ID" value="RHN81011.1"/>
    <property type="gene ID" value="gene5000"/>
</dbReference>
<dbReference type="Gene3D" id="3.30.420.10">
    <property type="entry name" value="Ribonuclease H-like superfamily/Ribonuclease H"/>
    <property type="match status" value="1"/>
</dbReference>
<evidence type="ECO:0000313" key="5">
    <source>
        <dbReference type="Proteomes" id="UP000265566"/>
    </source>
</evidence>
<keyword evidence="1" id="KW-0540">Nuclease</keyword>